<reference evidence="2" key="1">
    <citation type="journal article" date="2023" name="Front. Plant Sci.">
        <title>Chromosomal-level genome assembly of Melastoma candidum provides insights into trichome evolution.</title>
        <authorList>
            <person name="Zhong Y."/>
            <person name="Wu W."/>
            <person name="Sun C."/>
            <person name="Zou P."/>
            <person name="Liu Y."/>
            <person name="Dai S."/>
            <person name="Zhou R."/>
        </authorList>
    </citation>
    <scope>NUCLEOTIDE SEQUENCE [LARGE SCALE GENOMIC DNA]</scope>
</reference>
<comment type="caution">
    <text evidence="1">The sequence shown here is derived from an EMBL/GenBank/DDBJ whole genome shotgun (WGS) entry which is preliminary data.</text>
</comment>
<accession>A0ACB9M4Z8</accession>
<evidence type="ECO:0000313" key="2">
    <source>
        <dbReference type="Proteomes" id="UP001057402"/>
    </source>
</evidence>
<keyword evidence="2" id="KW-1185">Reference proteome</keyword>
<organism evidence="1 2">
    <name type="scientific">Melastoma candidum</name>
    <dbReference type="NCBI Taxonomy" id="119954"/>
    <lineage>
        <taxon>Eukaryota</taxon>
        <taxon>Viridiplantae</taxon>
        <taxon>Streptophyta</taxon>
        <taxon>Embryophyta</taxon>
        <taxon>Tracheophyta</taxon>
        <taxon>Spermatophyta</taxon>
        <taxon>Magnoliopsida</taxon>
        <taxon>eudicotyledons</taxon>
        <taxon>Gunneridae</taxon>
        <taxon>Pentapetalae</taxon>
        <taxon>rosids</taxon>
        <taxon>malvids</taxon>
        <taxon>Myrtales</taxon>
        <taxon>Melastomataceae</taxon>
        <taxon>Melastomatoideae</taxon>
        <taxon>Melastomateae</taxon>
        <taxon>Melastoma</taxon>
    </lineage>
</organism>
<dbReference type="EMBL" id="CM042889">
    <property type="protein sequence ID" value="KAI4319210.1"/>
    <property type="molecule type" value="Genomic_DNA"/>
</dbReference>
<evidence type="ECO:0000313" key="1">
    <source>
        <dbReference type="EMBL" id="KAI4319210.1"/>
    </source>
</evidence>
<proteinExistence type="predicted"/>
<gene>
    <name evidence="1" type="ORF">MLD38_032837</name>
</gene>
<name>A0ACB9M4Z8_9MYRT</name>
<dbReference type="Proteomes" id="UP001057402">
    <property type="component" value="Chromosome 10"/>
</dbReference>
<protein>
    <submittedName>
        <fullName evidence="1">Uncharacterized protein</fullName>
    </submittedName>
</protein>
<sequence>MATTIMDALFQRTLEDLIKQSRLNLIPEPTFLSRSLDEIRKELRATDLQTKSIALRKLCYLSSLYHVDMSWASFHCIECMSSSSFAIKRIGYVSASQSFDEGTPVLLLATHQLRKDMMSSSVFDSGLALGCFSLMANGDLAKDLCNEVFALLGSSKVLVRKRAIGVTVRLFEKYPDAVRVCFKRLVESLESSDSEVLSGAVSVFCELARKDPASYLPLAPEFYKVLVGSRNNWVLIKILKVFARLVSLEPRLAKRVVEPVCEVMRRTGAKSLVFECVRMVLSSLSEFESAVRLALEKVREFLQDDDPNLKYLGLHALSIAAEKHLWAVLENKEVVTKSLSSEDVNIKREALRLVMAMVSEDNIVEISQVLLNYALKSDPEFCNEILGSILSTCSRNLYEIVIDFDWYVSLLGEMATVFHCQKGEEIEKQLVDIGMRVKDARPELVRIARGLLIDPALLGNLSLHRILSAAAWVSGEYLEFSKSPFELVEALLQPRTDMLPPSIRAIYLQSVFKVLIFVASSNFMERDLNSVSFHQSSAIPGETSKGESIINLLNLVESSVTPLLGSPDVEVLERARNVVGLVELIRNEMSIQEQNEELGFLKLVNLLNDAVSEDLGPVSWNAPDRVSLPDGLILRDNLKELDAVLGGIELPSSSPFSVGVGSLFGEKTDATSSDSRVIEDLEVTNESNESTSLLSEHRRRHGLYYLPSEKSTNGAYDYPPANDPKSEEAGTSGDADDLVKLATQSFVSKKRPSNAKLRPVVVKLDEVDAVPVEQKRAESNDNLLSDAIREILSAGEAARGIAGANTFPPEESKENSRPIKSSSRKGKHRSHHRKEKDSSHSGKQERDREGNSRSRRHGDGRRTRERAGDSASVMAVATIVPDFLLE</sequence>